<name>A0A1Y2MFY6_EPING</name>
<keyword evidence="4" id="KW-1185">Reference proteome</keyword>
<dbReference type="OMA" id="DATCACC"/>
<feature type="domain" description="Probable double zinc ribbon" evidence="2">
    <location>
        <begin position="99"/>
        <end position="222"/>
    </location>
</feature>
<evidence type="ECO:0000313" key="3">
    <source>
        <dbReference type="EMBL" id="OSS55044.1"/>
    </source>
</evidence>
<feature type="region of interest" description="Disordered" evidence="1">
    <location>
        <begin position="43"/>
        <end position="79"/>
    </location>
</feature>
<dbReference type="InterPro" id="IPR058253">
    <property type="entry name" value="Zn_ribbon_double"/>
</dbReference>
<protein>
    <recommendedName>
        <fullName evidence="2">Probable double zinc ribbon domain-containing protein</fullName>
    </recommendedName>
</protein>
<evidence type="ECO:0000256" key="1">
    <source>
        <dbReference type="SAM" id="MobiDB-lite"/>
    </source>
</evidence>
<organism evidence="3 4">
    <name type="scientific">Epicoccum nigrum</name>
    <name type="common">Soil fungus</name>
    <name type="synonym">Epicoccum purpurascens</name>
    <dbReference type="NCBI Taxonomy" id="105696"/>
    <lineage>
        <taxon>Eukaryota</taxon>
        <taxon>Fungi</taxon>
        <taxon>Dikarya</taxon>
        <taxon>Ascomycota</taxon>
        <taxon>Pezizomycotina</taxon>
        <taxon>Dothideomycetes</taxon>
        <taxon>Pleosporomycetidae</taxon>
        <taxon>Pleosporales</taxon>
        <taxon>Pleosporineae</taxon>
        <taxon>Didymellaceae</taxon>
        <taxon>Epicoccum</taxon>
    </lineage>
</organism>
<accession>A0A1Y2MFY6</accession>
<evidence type="ECO:0000313" key="4">
    <source>
        <dbReference type="Proteomes" id="UP000193240"/>
    </source>
</evidence>
<gene>
    <name evidence="3" type="ORF">B5807_01483</name>
</gene>
<reference evidence="3 4" key="1">
    <citation type="journal article" date="2017" name="Genome Announc.">
        <title>Genome sequence of the saprophytic ascomycete Epicoccum nigrum ICMP 19927 strain isolated from New Zealand.</title>
        <authorList>
            <person name="Fokin M."/>
            <person name="Fleetwood D."/>
            <person name="Weir B.S."/>
            <person name="Villas-Boas S.G."/>
        </authorList>
    </citation>
    <scope>NUCLEOTIDE SEQUENCE [LARGE SCALE GENOMIC DNA]</scope>
    <source>
        <strain evidence="3 4">ICMP 19927</strain>
    </source>
</reference>
<evidence type="ECO:0000259" key="2">
    <source>
        <dbReference type="Pfam" id="PF26652"/>
    </source>
</evidence>
<dbReference type="InParanoid" id="A0A1Y2MFY6"/>
<proteinExistence type="predicted"/>
<dbReference type="Pfam" id="PF26652">
    <property type="entry name" value="Zn_ribbon_double"/>
    <property type="match status" value="1"/>
</dbReference>
<dbReference type="Proteomes" id="UP000193240">
    <property type="component" value="Unassembled WGS sequence"/>
</dbReference>
<dbReference type="EMBL" id="KZ107838">
    <property type="protein sequence ID" value="OSS55044.1"/>
    <property type="molecule type" value="Genomic_DNA"/>
</dbReference>
<dbReference type="AlphaFoldDB" id="A0A1Y2MFY6"/>
<sequence length="238" mass="26470">MPQYDIDISVSASFKLGVLIGKLADKGKKLATTKEKKLLTPTCTEGHADHPLTHTSSKSVREDYDSNVPVEPPTSPSVIDQHPYPNLRALKTDEEIGDGVWVCCQCRHENILRHYEGRFPFKHLVCAGWECTFCNNCLTTEIVSPIPYGLVLAPRPSRGQELRYFQVCPSCGLSHRAEMGRKTEILEFNDATCACCGASSIGDWPRFHIGSVEPYRRDPVASSVRLVELRGERAAHGM</sequence>